<dbReference type="Pfam" id="PF08543">
    <property type="entry name" value="Phos_pyr_kin"/>
    <property type="match status" value="1"/>
</dbReference>
<proteinExistence type="predicted"/>
<dbReference type="FunFam" id="3.40.1190.20:FF:000003">
    <property type="entry name" value="Phosphomethylpyrimidine kinase ThiD"/>
    <property type="match status" value="1"/>
</dbReference>
<dbReference type="GO" id="GO:0009228">
    <property type="term" value="P:thiamine biosynthetic process"/>
    <property type="evidence" value="ECO:0007669"/>
    <property type="project" value="InterPro"/>
</dbReference>
<evidence type="ECO:0000259" key="7">
    <source>
        <dbReference type="Pfam" id="PF08543"/>
    </source>
</evidence>
<evidence type="ECO:0000256" key="5">
    <source>
        <dbReference type="ARBA" id="ARBA00022777"/>
    </source>
</evidence>
<keyword evidence="4" id="KW-0547">Nucleotide-binding</keyword>
<dbReference type="CDD" id="cd01169">
    <property type="entry name" value="HMPP_kinase"/>
    <property type="match status" value="1"/>
</dbReference>
<dbReference type="RefSeq" id="WP_353980711.1">
    <property type="nucleotide sequence ID" value="NZ_CP159578.1"/>
</dbReference>
<evidence type="ECO:0000313" key="8">
    <source>
        <dbReference type="EMBL" id="XCJ79801.1"/>
    </source>
</evidence>
<evidence type="ECO:0000256" key="6">
    <source>
        <dbReference type="ARBA" id="ARBA00022840"/>
    </source>
</evidence>
<evidence type="ECO:0000256" key="1">
    <source>
        <dbReference type="ARBA" id="ARBA00004948"/>
    </source>
</evidence>
<accession>A0AB74U6I2</accession>
<keyword evidence="5 8" id="KW-0418">Kinase</keyword>
<dbReference type="EC" id="2.7.1.49" evidence="2"/>
<dbReference type="AlphaFoldDB" id="A0AB74U6I2"/>
<dbReference type="PANTHER" id="PTHR20858">
    <property type="entry name" value="PHOSPHOMETHYLPYRIMIDINE KINASE"/>
    <property type="match status" value="1"/>
</dbReference>
<dbReference type="SUPFAM" id="SSF53613">
    <property type="entry name" value="Ribokinase-like"/>
    <property type="match status" value="1"/>
</dbReference>
<evidence type="ECO:0000256" key="4">
    <source>
        <dbReference type="ARBA" id="ARBA00022741"/>
    </source>
</evidence>
<dbReference type="NCBIfam" id="TIGR00097">
    <property type="entry name" value="HMP-P_kinase"/>
    <property type="match status" value="1"/>
</dbReference>
<reference evidence="8" key="1">
    <citation type="submission" date="2024-06" db="EMBL/GenBank/DDBJ databases">
        <title>Complete genome of Salinicola endophyticus HNIBRBA4755.</title>
        <authorList>
            <person name="Shin S.Y."/>
            <person name="Kang H."/>
            <person name="Song J."/>
        </authorList>
    </citation>
    <scope>NUCLEOTIDE SEQUENCE</scope>
    <source>
        <strain evidence="8">HNIBRBA4755</strain>
    </source>
</reference>
<dbReference type="EMBL" id="CP159578">
    <property type="protein sequence ID" value="XCJ79801.1"/>
    <property type="molecule type" value="Genomic_DNA"/>
</dbReference>
<name>A0AB74U6I2_9GAMM</name>
<keyword evidence="3 8" id="KW-0808">Transferase</keyword>
<evidence type="ECO:0000256" key="3">
    <source>
        <dbReference type="ARBA" id="ARBA00022679"/>
    </source>
</evidence>
<dbReference type="InterPro" id="IPR013749">
    <property type="entry name" value="PM/HMP-P_kinase-1"/>
</dbReference>
<comment type="pathway">
    <text evidence="1">Cofactor biosynthesis; thiamine diphosphate biosynthesis.</text>
</comment>
<protein>
    <recommendedName>
        <fullName evidence="2">hydroxymethylpyrimidine kinase</fullName>
        <ecNumber evidence="2">2.7.1.49</ecNumber>
    </recommendedName>
</protein>
<dbReference type="GO" id="GO:0005524">
    <property type="term" value="F:ATP binding"/>
    <property type="evidence" value="ECO:0007669"/>
    <property type="project" value="UniProtKB-KW"/>
</dbReference>
<dbReference type="Gene3D" id="3.40.1190.20">
    <property type="match status" value="1"/>
</dbReference>
<sequence length="281" mass="29497">MLFSRPPNVLTIAGSDPSGGAGLQADIKTFSALGVYATSVITAVIAQNTCGVARVEPVSATMIRTQLDNLLDDVAIDAVKIGMVASREVAETLAAGLAARRPRWIVLDPVMVAKSGDRLVDDTGLAAVRDILVPLADVITPNLPEAAALLGRDTPRSAADMEALLGELAALGAPYGLLKGGHLSQARCPDLLWTPHGSRWLDAPRLETRHLHGAGCALSSAIAAELARASVAAERATPRTQPQVERAIEAAKQWLHAALAAGERLEVGQGKGPPHHFHAWW</sequence>
<dbReference type="InterPro" id="IPR029056">
    <property type="entry name" value="Ribokinase-like"/>
</dbReference>
<evidence type="ECO:0000256" key="2">
    <source>
        <dbReference type="ARBA" id="ARBA00012135"/>
    </source>
</evidence>
<dbReference type="InterPro" id="IPR004399">
    <property type="entry name" value="HMP/HMP-P_kinase_dom"/>
</dbReference>
<dbReference type="GO" id="GO:0005829">
    <property type="term" value="C:cytosol"/>
    <property type="evidence" value="ECO:0007669"/>
    <property type="project" value="TreeGrafter"/>
</dbReference>
<feature type="domain" description="Pyridoxamine kinase/Phosphomethylpyrimidine kinase" evidence="7">
    <location>
        <begin position="16"/>
        <end position="274"/>
    </location>
</feature>
<keyword evidence="6" id="KW-0067">ATP-binding</keyword>
<dbReference type="GO" id="GO:0008902">
    <property type="term" value="F:hydroxymethylpyrimidine kinase activity"/>
    <property type="evidence" value="ECO:0007669"/>
    <property type="project" value="UniProtKB-EC"/>
</dbReference>
<dbReference type="PANTHER" id="PTHR20858:SF17">
    <property type="entry name" value="HYDROXYMETHYLPYRIMIDINE_PHOSPHOMETHYLPYRIMIDINE KINASE THI20-RELATED"/>
    <property type="match status" value="1"/>
</dbReference>
<gene>
    <name evidence="8" type="primary">thiD</name>
    <name evidence="8" type="ORF">ABV408_01080</name>
</gene>
<organism evidence="8">
    <name type="scientific">Salinicola endophyticus</name>
    <dbReference type="NCBI Taxonomy" id="1949083"/>
    <lineage>
        <taxon>Bacteria</taxon>
        <taxon>Pseudomonadati</taxon>
        <taxon>Pseudomonadota</taxon>
        <taxon>Gammaproteobacteria</taxon>
        <taxon>Oceanospirillales</taxon>
        <taxon>Halomonadaceae</taxon>
        <taxon>Salinicola</taxon>
    </lineage>
</organism>
<dbReference type="GO" id="GO:0008972">
    <property type="term" value="F:phosphomethylpyrimidine kinase activity"/>
    <property type="evidence" value="ECO:0007669"/>
    <property type="project" value="InterPro"/>
</dbReference>